<evidence type="ECO:0000313" key="9">
    <source>
        <dbReference type="EMBL" id="MBD1597664.1"/>
    </source>
</evidence>
<organism evidence="9 10">
    <name type="scientific">Pseudomonas typographi</name>
    <dbReference type="NCBI Taxonomy" id="2715964"/>
    <lineage>
        <taxon>Bacteria</taxon>
        <taxon>Pseudomonadati</taxon>
        <taxon>Pseudomonadota</taxon>
        <taxon>Gammaproteobacteria</taxon>
        <taxon>Pseudomonadales</taxon>
        <taxon>Pseudomonadaceae</taxon>
        <taxon>Pseudomonas</taxon>
    </lineage>
</organism>
<keyword evidence="5 7" id="KW-1133">Transmembrane helix</keyword>
<dbReference type="InterPro" id="IPR000515">
    <property type="entry name" value="MetI-like"/>
</dbReference>
<feature type="transmembrane region" description="Helical" evidence="7">
    <location>
        <begin position="27"/>
        <end position="49"/>
    </location>
</feature>
<dbReference type="PROSITE" id="PS50928">
    <property type="entry name" value="ABC_TM1"/>
    <property type="match status" value="1"/>
</dbReference>
<feature type="domain" description="ABC transmembrane type-1" evidence="8">
    <location>
        <begin position="89"/>
        <end position="278"/>
    </location>
</feature>
<keyword evidence="4 7" id="KW-0812">Transmembrane</keyword>
<sequence>MNIEQPPAPLAAALRQGQRWYPLPARWLPGLALAVLAVLAWAALFPATLAPYSPTDMDTNYILQSPSWRHLFGTDENGRDVFSRAVHGAHDSLAIGVLATLIGLGLGMLCGFIGGLGGRALDWAVTRFVEVMFAFPSIVLALLFITVFGNGAYTTAVAVGLSMFPGFARVIRTQVRVQKNAEYINASVALGRSPRFILVRHLVPNVMWPLLALFTLGIGQSIIWGAALGYLGMGAAPPASEWGLLLASGKNFIYSAWWLTLFPGLLIAATSVAATALGRALESRNRNP</sequence>
<reference evidence="9 10" key="1">
    <citation type="journal article" date="2020" name="Insects">
        <title>Bacteria Belonging to Pseudomonas typographi sp. nov. from the Bark Beetle Ips typographus Have Genomic Potential to Aid in the Host Ecology.</title>
        <authorList>
            <person name="Peral-Aranega E."/>
            <person name="Saati-Santamaria Z."/>
            <person name="Kolarik M."/>
            <person name="Rivas R."/>
            <person name="Garcia-Fraile P."/>
        </authorList>
    </citation>
    <scope>NUCLEOTIDE SEQUENCE [LARGE SCALE GENOMIC DNA]</scope>
    <source>
        <strain evidence="9 10">CA3A</strain>
    </source>
</reference>
<dbReference type="EMBL" id="JAAOCA010000003">
    <property type="protein sequence ID" value="MBD1597664.1"/>
    <property type="molecule type" value="Genomic_DNA"/>
</dbReference>
<keyword evidence="3" id="KW-1003">Cell membrane</keyword>
<keyword evidence="2 7" id="KW-0813">Transport</keyword>
<evidence type="ECO:0000256" key="3">
    <source>
        <dbReference type="ARBA" id="ARBA00022475"/>
    </source>
</evidence>
<comment type="similarity">
    <text evidence="7">Belongs to the binding-protein-dependent transport system permease family.</text>
</comment>
<evidence type="ECO:0000259" key="8">
    <source>
        <dbReference type="PROSITE" id="PS50928"/>
    </source>
</evidence>
<dbReference type="Pfam" id="PF00528">
    <property type="entry name" value="BPD_transp_1"/>
    <property type="match status" value="1"/>
</dbReference>
<feature type="transmembrane region" description="Helical" evidence="7">
    <location>
        <begin position="128"/>
        <end position="147"/>
    </location>
</feature>
<evidence type="ECO:0000256" key="4">
    <source>
        <dbReference type="ARBA" id="ARBA00022692"/>
    </source>
</evidence>
<feature type="transmembrane region" description="Helical" evidence="7">
    <location>
        <begin position="210"/>
        <end position="232"/>
    </location>
</feature>
<dbReference type="Gene3D" id="1.10.3720.10">
    <property type="entry name" value="MetI-like"/>
    <property type="match status" value="1"/>
</dbReference>
<keyword evidence="10" id="KW-1185">Reference proteome</keyword>
<dbReference type="InterPro" id="IPR050366">
    <property type="entry name" value="BP-dependent_transpt_permease"/>
</dbReference>
<dbReference type="InterPro" id="IPR035906">
    <property type="entry name" value="MetI-like_sf"/>
</dbReference>
<dbReference type="PANTHER" id="PTHR43386">
    <property type="entry name" value="OLIGOPEPTIDE TRANSPORT SYSTEM PERMEASE PROTEIN APPC"/>
    <property type="match status" value="1"/>
</dbReference>
<evidence type="ECO:0000256" key="7">
    <source>
        <dbReference type="RuleBase" id="RU363032"/>
    </source>
</evidence>
<dbReference type="PANTHER" id="PTHR43386:SF25">
    <property type="entry name" value="PEPTIDE ABC TRANSPORTER PERMEASE PROTEIN"/>
    <property type="match status" value="1"/>
</dbReference>
<proteinExistence type="inferred from homology"/>
<accession>A0ABR7YWT2</accession>
<comment type="caution">
    <text evidence="9">The sequence shown here is derived from an EMBL/GenBank/DDBJ whole genome shotgun (WGS) entry which is preliminary data.</text>
</comment>
<evidence type="ECO:0000313" key="10">
    <source>
        <dbReference type="Proteomes" id="UP000805841"/>
    </source>
</evidence>
<dbReference type="CDD" id="cd06261">
    <property type="entry name" value="TM_PBP2"/>
    <property type="match status" value="1"/>
</dbReference>
<feature type="transmembrane region" description="Helical" evidence="7">
    <location>
        <begin position="252"/>
        <end position="277"/>
    </location>
</feature>
<dbReference type="SUPFAM" id="SSF161098">
    <property type="entry name" value="MetI-like"/>
    <property type="match status" value="1"/>
</dbReference>
<dbReference type="RefSeq" id="WP_190417185.1">
    <property type="nucleotide sequence ID" value="NZ_JAAOCA010000003.1"/>
</dbReference>
<evidence type="ECO:0000256" key="2">
    <source>
        <dbReference type="ARBA" id="ARBA00022448"/>
    </source>
</evidence>
<comment type="subcellular location">
    <subcellularLocation>
        <location evidence="1 7">Cell membrane</location>
        <topology evidence="1 7">Multi-pass membrane protein</topology>
    </subcellularLocation>
</comment>
<protein>
    <submittedName>
        <fullName evidence="9">ABC transporter permease</fullName>
    </submittedName>
</protein>
<evidence type="ECO:0000256" key="6">
    <source>
        <dbReference type="ARBA" id="ARBA00023136"/>
    </source>
</evidence>
<keyword evidence="6 7" id="KW-0472">Membrane</keyword>
<feature type="transmembrane region" description="Helical" evidence="7">
    <location>
        <begin position="153"/>
        <end position="171"/>
    </location>
</feature>
<dbReference type="Proteomes" id="UP000805841">
    <property type="component" value="Unassembled WGS sequence"/>
</dbReference>
<evidence type="ECO:0000256" key="5">
    <source>
        <dbReference type="ARBA" id="ARBA00022989"/>
    </source>
</evidence>
<feature type="transmembrane region" description="Helical" evidence="7">
    <location>
        <begin position="93"/>
        <end position="116"/>
    </location>
</feature>
<evidence type="ECO:0000256" key="1">
    <source>
        <dbReference type="ARBA" id="ARBA00004651"/>
    </source>
</evidence>
<name>A0ABR7YWT2_9PSED</name>
<gene>
    <name evidence="9" type="ORF">HAQ05_02910</name>
</gene>